<organism evidence="2 3">
    <name type="scientific">Streptomyces lydicamycinicus</name>
    <dbReference type="NCBI Taxonomy" id="1546107"/>
    <lineage>
        <taxon>Bacteria</taxon>
        <taxon>Bacillati</taxon>
        <taxon>Actinomycetota</taxon>
        <taxon>Actinomycetes</taxon>
        <taxon>Kitasatosporales</taxon>
        <taxon>Streptomycetaceae</taxon>
        <taxon>Streptomyces</taxon>
    </lineage>
</organism>
<feature type="region of interest" description="Disordered" evidence="1">
    <location>
        <begin position="22"/>
        <end position="44"/>
    </location>
</feature>
<keyword evidence="3" id="KW-1185">Reference proteome</keyword>
<dbReference type="Proteomes" id="UP000048965">
    <property type="component" value="Unassembled WGS sequence"/>
</dbReference>
<reference evidence="2 3" key="2">
    <citation type="journal article" date="2015" name="Stand. Genomic Sci.">
        <title>Draft genome sequence of marine-derived Streptomyces sp. TP-A0598, a producer of anti-MRSA antibiotic lydicamycins.</title>
        <authorList>
            <person name="Komaki H."/>
            <person name="Ichikawa N."/>
            <person name="Hosoyama A."/>
            <person name="Fujita N."/>
            <person name="Igarashi Y."/>
        </authorList>
    </citation>
    <scope>NUCLEOTIDE SEQUENCE [LARGE SCALE GENOMIC DNA]</scope>
    <source>
        <strain evidence="2 3">NBRC 110027</strain>
    </source>
</reference>
<evidence type="ECO:0000256" key="1">
    <source>
        <dbReference type="SAM" id="MobiDB-lite"/>
    </source>
</evidence>
<reference evidence="3" key="1">
    <citation type="submission" date="2014-09" db="EMBL/GenBank/DDBJ databases">
        <title>Whole genome shotgun sequence of Streptomyces sp. NBRC 110027.</title>
        <authorList>
            <person name="Komaki H."/>
            <person name="Ichikawa N."/>
            <person name="Katano-Makiyama Y."/>
            <person name="Hosoyama A."/>
            <person name="Hashimoto M."/>
            <person name="Uohara A."/>
            <person name="Kitahashi Y."/>
            <person name="Ohji S."/>
            <person name="Kimura A."/>
            <person name="Yamazoe A."/>
            <person name="Igarashi Y."/>
            <person name="Fujita N."/>
        </authorList>
    </citation>
    <scope>NUCLEOTIDE SEQUENCE [LARGE SCALE GENOMIC DNA]</scope>
    <source>
        <strain evidence="3">NBRC 110027</strain>
    </source>
</reference>
<sequence length="94" mass="9567">MHRRMRVVCQGVLVRPGAAEQGVNVCSGSSPSGRSRGAATDSNTPTMVCGKATLPPACAQSFADRLAFPSPSSSPAHRAAGAEPPQLNARPPNG</sequence>
<evidence type="ECO:0000313" key="3">
    <source>
        <dbReference type="Proteomes" id="UP000048965"/>
    </source>
</evidence>
<name>A0A0P4R534_9ACTN</name>
<gene>
    <name evidence="2" type="ORF">TPA0598_02_06610</name>
</gene>
<feature type="region of interest" description="Disordered" evidence="1">
    <location>
        <begin position="65"/>
        <end position="94"/>
    </location>
</feature>
<accession>A0A0P4R534</accession>
<feature type="compositionally biased region" description="Low complexity" evidence="1">
    <location>
        <begin position="27"/>
        <end position="37"/>
    </location>
</feature>
<protein>
    <submittedName>
        <fullName evidence="2">Uncharacterized protein</fullName>
    </submittedName>
</protein>
<proteinExistence type="predicted"/>
<comment type="caution">
    <text evidence="2">The sequence shown here is derived from an EMBL/GenBank/DDBJ whole genome shotgun (WGS) entry which is preliminary data.</text>
</comment>
<dbReference type="AlphaFoldDB" id="A0A0P4R534"/>
<dbReference type="EMBL" id="BBNO01000002">
    <property type="protein sequence ID" value="GAO07422.1"/>
    <property type="molecule type" value="Genomic_DNA"/>
</dbReference>
<evidence type="ECO:0000313" key="2">
    <source>
        <dbReference type="EMBL" id="GAO07422.1"/>
    </source>
</evidence>